<gene>
    <name evidence="2" type="ORF">CJ199_04065</name>
</gene>
<dbReference type="InterPro" id="IPR017195">
    <property type="entry name" value="ABC_thiamin-permease_prd"/>
</dbReference>
<reference evidence="2 3" key="1">
    <citation type="submission" date="2017-09" db="EMBL/GenBank/DDBJ databases">
        <title>Bacterial strain isolated from the female urinary microbiota.</title>
        <authorList>
            <person name="Thomas-White K."/>
            <person name="Kumar N."/>
            <person name="Forster S."/>
            <person name="Putonti C."/>
            <person name="Lawley T."/>
            <person name="Wolfe A.J."/>
        </authorList>
    </citation>
    <scope>NUCLEOTIDE SEQUENCE [LARGE SCALE GENOMIC DNA]</scope>
    <source>
        <strain evidence="2 3">UMB1301</strain>
    </source>
</reference>
<evidence type="ECO:0000256" key="1">
    <source>
        <dbReference type="SAM" id="Phobius"/>
    </source>
</evidence>
<dbReference type="Proteomes" id="UP000235598">
    <property type="component" value="Unassembled WGS sequence"/>
</dbReference>
<keyword evidence="1" id="KW-0472">Membrane</keyword>
<dbReference type="OrthoDB" id="3259317at2"/>
<feature type="transmembrane region" description="Helical" evidence="1">
    <location>
        <begin position="156"/>
        <end position="180"/>
    </location>
</feature>
<evidence type="ECO:0000313" key="3">
    <source>
        <dbReference type="Proteomes" id="UP000235598"/>
    </source>
</evidence>
<dbReference type="RefSeq" id="WP_102238188.1">
    <property type="nucleotide sequence ID" value="NZ_PNHK01000001.1"/>
</dbReference>
<keyword evidence="1" id="KW-1133">Transmembrane helix</keyword>
<accession>A0A2N6VQX8</accession>
<dbReference type="EMBL" id="PNHK01000001">
    <property type="protein sequence ID" value="PMD06545.1"/>
    <property type="molecule type" value="Genomic_DNA"/>
</dbReference>
<protein>
    <submittedName>
        <fullName evidence="2">ABC transporter permease</fullName>
    </submittedName>
</protein>
<keyword evidence="1" id="KW-0812">Transmembrane</keyword>
<evidence type="ECO:0000313" key="2">
    <source>
        <dbReference type="EMBL" id="PMD06545.1"/>
    </source>
</evidence>
<dbReference type="AlphaFoldDB" id="A0A2N6VQX8"/>
<proteinExistence type="predicted"/>
<feature type="transmembrane region" description="Helical" evidence="1">
    <location>
        <begin position="128"/>
        <end position="149"/>
    </location>
</feature>
<feature type="transmembrane region" description="Helical" evidence="1">
    <location>
        <begin position="85"/>
        <end position="108"/>
    </location>
</feature>
<feature type="transmembrane region" description="Helical" evidence="1">
    <location>
        <begin position="55"/>
        <end position="73"/>
    </location>
</feature>
<comment type="caution">
    <text evidence="2">The sequence shown here is derived from an EMBL/GenBank/DDBJ whole genome shotgun (WGS) entry which is preliminary data.</text>
</comment>
<organism evidence="2 3">
    <name type="scientific">Brevibacterium paucivorans</name>
    <dbReference type="NCBI Taxonomy" id="170994"/>
    <lineage>
        <taxon>Bacteria</taxon>
        <taxon>Bacillati</taxon>
        <taxon>Actinomycetota</taxon>
        <taxon>Actinomycetes</taxon>
        <taxon>Micrococcales</taxon>
        <taxon>Brevibacteriaceae</taxon>
        <taxon>Brevibacterium</taxon>
    </lineage>
</organism>
<sequence>MTDRSGTVRRSARGGLTDSILGTRNLMMVASLSVVGLIILIPLNYIAPAGAASQSAVWLGVSLLGLWVIPYLLPLAVVRRPGASLLAALIIGVVSVFTTPTGPAAIVGNVIGGLLVEFPMALMLYRKWTWWAYLISAAFFGAFNSLLYLTPLKHAVGISVSGLIVLVGVTSSVIGGLAVVGLTRLLNNAGVGVGVDHRE</sequence>
<feature type="transmembrane region" description="Helical" evidence="1">
    <location>
        <begin position="21"/>
        <end position="43"/>
    </location>
</feature>
<dbReference type="Pfam" id="PF09819">
    <property type="entry name" value="ABC_cobalt"/>
    <property type="match status" value="1"/>
</dbReference>
<name>A0A2N6VQX8_9MICO</name>